<name>A0A8H4R020_9AGAR</name>
<dbReference type="Proteomes" id="UP000521872">
    <property type="component" value="Unassembled WGS sequence"/>
</dbReference>
<dbReference type="EMBL" id="JAACJL010000016">
    <property type="protein sequence ID" value="KAF4619791.1"/>
    <property type="molecule type" value="Genomic_DNA"/>
</dbReference>
<keyword evidence="7" id="KW-1185">Reference proteome</keyword>
<dbReference type="Gene3D" id="3.40.50.720">
    <property type="entry name" value="NAD(P)-binding Rossmann-like Domain"/>
    <property type="match status" value="1"/>
</dbReference>
<dbReference type="InterPro" id="IPR036291">
    <property type="entry name" value="NAD(P)-bd_dom_sf"/>
</dbReference>
<comment type="pathway">
    <text evidence="1">Alkaloid biosynthesis; ergot alkaloid biosynthesis.</text>
</comment>
<accession>A0A8H4R020</accession>
<comment type="caution">
    <text evidence="6">The sequence shown here is derived from an EMBL/GenBank/DDBJ whole genome shotgun (WGS) entry which is preliminary data.</text>
</comment>
<dbReference type="UniPathway" id="UPA00327"/>
<evidence type="ECO:0000259" key="5">
    <source>
        <dbReference type="Pfam" id="PF05368"/>
    </source>
</evidence>
<feature type="domain" description="NmrA-like" evidence="5">
    <location>
        <begin position="2"/>
        <end position="270"/>
    </location>
</feature>
<organism evidence="6 7">
    <name type="scientific">Agrocybe pediades</name>
    <dbReference type="NCBI Taxonomy" id="84607"/>
    <lineage>
        <taxon>Eukaryota</taxon>
        <taxon>Fungi</taxon>
        <taxon>Dikarya</taxon>
        <taxon>Basidiomycota</taxon>
        <taxon>Agaricomycotina</taxon>
        <taxon>Agaricomycetes</taxon>
        <taxon>Agaricomycetidae</taxon>
        <taxon>Agaricales</taxon>
        <taxon>Agaricineae</taxon>
        <taxon>Strophariaceae</taxon>
        <taxon>Agrocybe</taxon>
    </lineage>
</organism>
<dbReference type="InterPro" id="IPR019901">
    <property type="entry name" value="Ergot_alkaloid_biosynthesis"/>
</dbReference>
<comment type="similarity">
    <text evidence="2">Belongs to the fgaFS/easG family.</text>
</comment>
<dbReference type="PANTHER" id="PTHR43162">
    <property type="match status" value="1"/>
</dbReference>
<dbReference type="Pfam" id="PF05368">
    <property type="entry name" value="NmrA"/>
    <property type="match status" value="1"/>
</dbReference>
<evidence type="ECO:0000256" key="1">
    <source>
        <dbReference type="ARBA" id="ARBA00005107"/>
    </source>
</evidence>
<dbReference type="GO" id="GO:0035835">
    <property type="term" value="P:indole alkaloid biosynthetic process"/>
    <property type="evidence" value="ECO:0007669"/>
    <property type="project" value="UniProtKB-UniPathway"/>
</dbReference>
<evidence type="ECO:0000313" key="7">
    <source>
        <dbReference type="Proteomes" id="UP000521872"/>
    </source>
</evidence>
<evidence type="ECO:0000256" key="2">
    <source>
        <dbReference type="ARBA" id="ARBA00005372"/>
    </source>
</evidence>
<dbReference type="GO" id="GO:0016491">
    <property type="term" value="F:oxidoreductase activity"/>
    <property type="evidence" value="ECO:0007669"/>
    <property type="project" value="UniProtKB-KW"/>
</dbReference>
<dbReference type="AlphaFoldDB" id="A0A8H4R020"/>
<dbReference type="NCBIfam" id="TIGR03649">
    <property type="entry name" value="ergot_EASG"/>
    <property type="match status" value="1"/>
</dbReference>
<keyword evidence="4" id="KW-0560">Oxidoreductase</keyword>
<protein>
    <recommendedName>
        <fullName evidence="5">NmrA-like domain-containing protein</fullName>
    </recommendedName>
</protein>
<sequence length="280" mass="31051">MTILVLGGTGKTGGVLTKLLHEAGLPFLVASRSGKAPEPYKAVTFDWFDPSTFENPFKADSNIDKVYLVLPVAQYDTLPVVAPFIDLAISKGVKRIVLLTALQGEPGSPAFGVVQSYLEAKDIEYAVLRPSWFSQNFASLFIKSIRENDEVFSATGEGKIPWISSEDVAQAAFDTLTTPESIRKDLLVVGPELLTYDEAASILSNVLGRTIKHKKHTPEEQMKAFSQVLTPEFSQVMVDMEVAVAQGLEEKYFKEPASRLYVGKHRLEDYFKANRDIWTK</sequence>
<dbReference type="Gene3D" id="3.90.25.10">
    <property type="entry name" value="UDP-galactose 4-epimerase, domain 1"/>
    <property type="match status" value="1"/>
</dbReference>
<evidence type="ECO:0000256" key="3">
    <source>
        <dbReference type="ARBA" id="ARBA00022589"/>
    </source>
</evidence>
<reference evidence="6 7" key="1">
    <citation type="submission" date="2019-12" db="EMBL/GenBank/DDBJ databases">
        <authorList>
            <person name="Floudas D."/>
            <person name="Bentzer J."/>
            <person name="Ahren D."/>
            <person name="Johansson T."/>
            <person name="Persson P."/>
            <person name="Tunlid A."/>
        </authorList>
    </citation>
    <scope>NUCLEOTIDE SEQUENCE [LARGE SCALE GENOMIC DNA]</scope>
    <source>
        <strain evidence="6 7">CBS 102.39</strain>
    </source>
</reference>
<gene>
    <name evidence="6" type="ORF">D9613_004936</name>
</gene>
<dbReference type="PANTHER" id="PTHR43162:SF1">
    <property type="entry name" value="PRESTALK A DIFFERENTIATION PROTEIN A"/>
    <property type="match status" value="1"/>
</dbReference>
<dbReference type="InterPro" id="IPR051604">
    <property type="entry name" value="Ergot_Alk_Oxidoreductase"/>
</dbReference>
<dbReference type="SUPFAM" id="SSF51735">
    <property type="entry name" value="NAD(P)-binding Rossmann-fold domains"/>
    <property type="match status" value="1"/>
</dbReference>
<evidence type="ECO:0000256" key="4">
    <source>
        <dbReference type="ARBA" id="ARBA00023002"/>
    </source>
</evidence>
<evidence type="ECO:0000313" key="6">
    <source>
        <dbReference type="EMBL" id="KAF4619791.1"/>
    </source>
</evidence>
<keyword evidence="3" id="KW-0017">Alkaloid metabolism</keyword>
<dbReference type="InterPro" id="IPR008030">
    <property type="entry name" value="NmrA-like"/>
</dbReference>
<proteinExistence type="inferred from homology"/>